<reference evidence="3 4" key="1">
    <citation type="submission" date="2016-05" db="EMBL/GenBank/DDBJ databases">
        <title>Genome sequencing reveals origins of a unique bacterial endosymbiosis in the earliest lineages of terrestrial Fungi.</title>
        <authorList>
            <consortium name="DOE Joint Genome Institute"/>
            <person name="Uehling J."/>
            <person name="Gryganskyi A."/>
            <person name="Hameed K."/>
            <person name="Tschaplinski T."/>
            <person name="Misztal P."/>
            <person name="Wu S."/>
            <person name="Desiro A."/>
            <person name="Vande Pol N."/>
            <person name="Du Z.-Y."/>
            <person name="Zienkiewicz A."/>
            <person name="Zienkiewicz K."/>
            <person name="Morin E."/>
            <person name="Tisserant E."/>
            <person name="Splivallo R."/>
            <person name="Hainaut M."/>
            <person name="Henrissat B."/>
            <person name="Ohm R."/>
            <person name="Kuo A."/>
            <person name="Yan J."/>
            <person name="Lipzen A."/>
            <person name="Nolan M."/>
            <person name="Labutti K."/>
            <person name="Barry K."/>
            <person name="Goldstein A."/>
            <person name="Labbe J."/>
            <person name="Schadt C."/>
            <person name="Tuskan G."/>
            <person name="Grigoriev I."/>
            <person name="Martin F."/>
            <person name="Vilgalys R."/>
            <person name="Bonito G."/>
        </authorList>
    </citation>
    <scope>NUCLEOTIDE SEQUENCE [LARGE SCALE GENOMIC DNA]</scope>
    <source>
        <strain evidence="3 4">AG-77</strain>
    </source>
</reference>
<protein>
    <submittedName>
        <fullName evidence="3">Uncharacterized protein</fullName>
    </submittedName>
</protein>
<feature type="compositionally biased region" description="Low complexity" evidence="1">
    <location>
        <begin position="42"/>
        <end position="55"/>
    </location>
</feature>
<evidence type="ECO:0000313" key="3">
    <source>
        <dbReference type="EMBL" id="OAQ33568.1"/>
    </source>
</evidence>
<feature type="compositionally biased region" description="Polar residues" evidence="1">
    <location>
        <begin position="165"/>
        <end position="175"/>
    </location>
</feature>
<feature type="compositionally biased region" description="Low complexity" evidence="1">
    <location>
        <begin position="146"/>
        <end position="164"/>
    </location>
</feature>
<feature type="region of interest" description="Disordered" evidence="1">
    <location>
        <begin position="30"/>
        <end position="194"/>
    </location>
</feature>
<gene>
    <name evidence="3" type="ORF">K457DRAFT_857902</name>
</gene>
<keyword evidence="2" id="KW-0812">Transmembrane</keyword>
<organism evidence="3 4">
    <name type="scientific">Linnemannia elongata AG-77</name>
    <dbReference type="NCBI Taxonomy" id="1314771"/>
    <lineage>
        <taxon>Eukaryota</taxon>
        <taxon>Fungi</taxon>
        <taxon>Fungi incertae sedis</taxon>
        <taxon>Mucoromycota</taxon>
        <taxon>Mortierellomycotina</taxon>
        <taxon>Mortierellomycetes</taxon>
        <taxon>Mortierellales</taxon>
        <taxon>Mortierellaceae</taxon>
        <taxon>Linnemannia</taxon>
    </lineage>
</organism>
<evidence type="ECO:0000256" key="2">
    <source>
        <dbReference type="SAM" id="Phobius"/>
    </source>
</evidence>
<dbReference type="AlphaFoldDB" id="A0A197K8R6"/>
<proteinExistence type="predicted"/>
<feature type="compositionally biased region" description="Polar residues" evidence="1">
    <location>
        <begin position="124"/>
        <end position="134"/>
    </location>
</feature>
<evidence type="ECO:0000256" key="1">
    <source>
        <dbReference type="SAM" id="MobiDB-lite"/>
    </source>
</evidence>
<keyword evidence="2" id="KW-1133">Transmembrane helix</keyword>
<name>A0A197K8R6_9FUNG</name>
<dbReference type="EMBL" id="KV442020">
    <property type="protein sequence ID" value="OAQ33568.1"/>
    <property type="molecule type" value="Genomic_DNA"/>
</dbReference>
<dbReference type="Proteomes" id="UP000078512">
    <property type="component" value="Unassembled WGS sequence"/>
</dbReference>
<keyword evidence="2" id="KW-0472">Membrane</keyword>
<keyword evidence="4" id="KW-1185">Reference proteome</keyword>
<feature type="transmembrane region" description="Helical" evidence="2">
    <location>
        <begin position="214"/>
        <end position="237"/>
    </location>
</feature>
<sequence length="241" mass="26705">MLYETPPTRLTRSRTKLGFVLGSYLEQTSLSNPQPPVPLPPTASASSSLPAPSSPVRFPQLQAASDLTNSQQQAQQLQQRKRQKQQKQQNHQIQRKQPKQPARDKTPYDQCLPVPLPSPEPTTKIASPSLSSAIDPNPASDDTAHTANNSINNNIAPNTPNITSSSSEQPPSRPVSQERTRGGPTVRPPGAQSRLRPISRLALLSRKSYFHPKWMRTASIILLLLLRLLLMLIMMILHCRL</sequence>
<evidence type="ECO:0000313" key="4">
    <source>
        <dbReference type="Proteomes" id="UP000078512"/>
    </source>
</evidence>
<accession>A0A197K8R6</accession>